<dbReference type="PROSITE" id="PS50234">
    <property type="entry name" value="VWFA"/>
    <property type="match status" value="1"/>
</dbReference>
<evidence type="ECO:0000259" key="3">
    <source>
        <dbReference type="PROSITE" id="PS50234"/>
    </source>
</evidence>
<organism evidence="5 6">
    <name type="scientific">Actomonas aquatica</name>
    <dbReference type="NCBI Taxonomy" id="2866162"/>
    <lineage>
        <taxon>Bacteria</taxon>
        <taxon>Pseudomonadati</taxon>
        <taxon>Verrucomicrobiota</taxon>
        <taxon>Opitutia</taxon>
        <taxon>Opitutales</taxon>
        <taxon>Opitutaceae</taxon>
        <taxon>Actomonas</taxon>
    </lineage>
</organism>
<dbReference type="SMART" id="SM00327">
    <property type="entry name" value="VWA"/>
    <property type="match status" value="1"/>
</dbReference>
<proteinExistence type="predicted"/>
<evidence type="ECO:0000256" key="1">
    <source>
        <dbReference type="SAM" id="MobiDB-lite"/>
    </source>
</evidence>
<dbReference type="InterPro" id="IPR036465">
    <property type="entry name" value="vWFA_dom_sf"/>
</dbReference>
<accession>A0ABZ1CAG9</accession>
<keyword evidence="2" id="KW-0732">Signal</keyword>
<evidence type="ECO:0000313" key="5">
    <source>
        <dbReference type="EMBL" id="WRQ87315.1"/>
    </source>
</evidence>
<sequence length="680" mass="74264">MKLKTILFSSALAALAAVFTATPVQAGGTLTPVGSAHAPIQIRSHQVNVTLNNGFAQTEVLQTFYNPNAADLEAVYAFPVPRGASLSEITINNGEKTLQGEVLPKAQAEQVYEEEKAAGNDAGLGSKNGYQTYEFRVSPVRAGAETRLRFVYYQPLDIDTGMGRYVYPQEDGGTDEVAQSFWTANDVVEGELLFNVELKSAVPVDAVRIPGFENAANIQQLDTGHYQVSLSQTGARLNRDFVFYYRLADNLPGRVEVIPYRAAADQPGSFMMVVTPGVDLQPLNQGADYAFVLDTSGSMQGKLHTLAEGVSQALGQMSAQDRFRIITFNNHAREIVGWSAATPEAVRQAVERVKTLQSSGGTNLYDGLELGLRDLDADRATSVVLVTDGVTNQGIVDPAKFHRLVGQYDIRIFGFLLGNSANWPLMRTIADATGGFYAGVSNADDIVGQILLAKSKVTFEAMHDASFKFKGTRVFDTTGDHPKKIYRGQQQVIFGRYEKAGRATVELHARLTGEDKVYTTTFDFPEVDTDNPEIERLWAMALIDQLEVKASIGELPPSESDDAIEHLGVQYQLVTDQTSMVVLDDDTFARRGIERRNQQRTALEHAAQSARAAAPVKSYRVDAQQPTYSQPAPHISRSGGGGGGALERDDVIMLTFIALLLWGTKVSRDAMKRKPRPRQG</sequence>
<protein>
    <submittedName>
        <fullName evidence="5">VIT and VWA domain-containing protein</fullName>
    </submittedName>
</protein>
<evidence type="ECO:0000256" key="2">
    <source>
        <dbReference type="SAM" id="SignalP"/>
    </source>
</evidence>
<feature type="domain" description="VIT" evidence="4">
    <location>
        <begin position="26"/>
        <end position="154"/>
    </location>
</feature>
<dbReference type="PANTHER" id="PTHR45737">
    <property type="entry name" value="VON WILLEBRAND FACTOR A DOMAIN-CONTAINING PROTEIN 5A"/>
    <property type="match status" value="1"/>
</dbReference>
<dbReference type="Proteomes" id="UP000738431">
    <property type="component" value="Chromosome"/>
</dbReference>
<dbReference type="EMBL" id="CP139781">
    <property type="protein sequence ID" value="WRQ87315.1"/>
    <property type="molecule type" value="Genomic_DNA"/>
</dbReference>
<dbReference type="InterPro" id="IPR013694">
    <property type="entry name" value="VIT"/>
</dbReference>
<feature type="chain" id="PRO_5046134779" evidence="2">
    <location>
        <begin position="27"/>
        <end position="680"/>
    </location>
</feature>
<dbReference type="SMART" id="SM00609">
    <property type="entry name" value="VIT"/>
    <property type="match status" value="1"/>
</dbReference>
<evidence type="ECO:0000313" key="6">
    <source>
        <dbReference type="Proteomes" id="UP000738431"/>
    </source>
</evidence>
<gene>
    <name evidence="5" type="ORF">K1X11_021080</name>
</gene>
<dbReference type="Gene3D" id="3.40.50.410">
    <property type="entry name" value="von Willebrand factor, type A domain"/>
    <property type="match status" value="1"/>
</dbReference>
<dbReference type="PANTHER" id="PTHR45737:SF6">
    <property type="entry name" value="VON WILLEBRAND FACTOR A DOMAIN-CONTAINING PROTEIN 5A"/>
    <property type="match status" value="1"/>
</dbReference>
<dbReference type="Pfam" id="PF00092">
    <property type="entry name" value="VWA"/>
    <property type="match status" value="1"/>
</dbReference>
<dbReference type="Pfam" id="PF08487">
    <property type="entry name" value="VIT"/>
    <property type="match status" value="1"/>
</dbReference>
<evidence type="ECO:0000259" key="4">
    <source>
        <dbReference type="PROSITE" id="PS51468"/>
    </source>
</evidence>
<keyword evidence="6" id="KW-1185">Reference proteome</keyword>
<name>A0ABZ1CAG9_9BACT</name>
<dbReference type="SUPFAM" id="SSF53300">
    <property type="entry name" value="vWA-like"/>
    <property type="match status" value="1"/>
</dbReference>
<dbReference type="RefSeq" id="WP_221029272.1">
    <property type="nucleotide sequence ID" value="NZ_CP139781.1"/>
</dbReference>
<feature type="domain" description="VWFA" evidence="3">
    <location>
        <begin position="288"/>
        <end position="462"/>
    </location>
</feature>
<dbReference type="InterPro" id="IPR002035">
    <property type="entry name" value="VWF_A"/>
</dbReference>
<dbReference type="PROSITE" id="PS51468">
    <property type="entry name" value="VIT"/>
    <property type="match status" value="1"/>
</dbReference>
<feature type="signal peptide" evidence="2">
    <location>
        <begin position="1"/>
        <end position="26"/>
    </location>
</feature>
<reference evidence="5 6" key="1">
    <citation type="submission" date="2023-12" db="EMBL/GenBank/DDBJ databases">
        <title>Description of an unclassified Opitutus bacterium of Verrucomicrobiota.</title>
        <authorList>
            <person name="Zhang D.-F."/>
        </authorList>
    </citation>
    <scope>NUCLEOTIDE SEQUENCE [LARGE SCALE GENOMIC DNA]</scope>
    <source>
        <strain evidence="5 6">WL0086</strain>
    </source>
</reference>
<feature type="region of interest" description="Disordered" evidence="1">
    <location>
        <begin position="624"/>
        <end position="643"/>
    </location>
</feature>